<keyword evidence="3" id="KW-1185">Reference proteome</keyword>
<keyword evidence="1" id="KW-0472">Membrane</keyword>
<reference evidence="2" key="1">
    <citation type="journal article" date="2021" name="Nat. Commun.">
        <title>Genetic determinants of endophytism in the Arabidopsis root mycobiome.</title>
        <authorList>
            <person name="Mesny F."/>
            <person name="Miyauchi S."/>
            <person name="Thiergart T."/>
            <person name="Pickel B."/>
            <person name="Atanasova L."/>
            <person name="Karlsson M."/>
            <person name="Huettel B."/>
            <person name="Barry K.W."/>
            <person name="Haridas S."/>
            <person name="Chen C."/>
            <person name="Bauer D."/>
            <person name="Andreopoulos W."/>
            <person name="Pangilinan J."/>
            <person name="LaButti K."/>
            <person name="Riley R."/>
            <person name="Lipzen A."/>
            <person name="Clum A."/>
            <person name="Drula E."/>
            <person name="Henrissat B."/>
            <person name="Kohler A."/>
            <person name="Grigoriev I.V."/>
            <person name="Martin F.M."/>
            <person name="Hacquard S."/>
        </authorList>
    </citation>
    <scope>NUCLEOTIDE SEQUENCE</scope>
    <source>
        <strain evidence="2">MPI-CAGE-CH-0235</strain>
    </source>
</reference>
<dbReference type="Proteomes" id="UP000813444">
    <property type="component" value="Unassembled WGS sequence"/>
</dbReference>
<sequence length="104" mass="11620">MSYRPPLATVLIGLGICIIVAVIPILVTVTTISSPHWDNAYPSWEKFIKDIIRNNCTESVTNYRDNRISHPNLGYDAMGCILEAFPEYRKAEIAAASVPIKTLR</sequence>
<name>A0A8K0SPG8_9HYPO</name>
<accession>A0A8K0SPG8</accession>
<gene>
    <name evidence="2" type="ORF">B0I35DRAFT_513536</name>
</gene>
<comment type="caution">
    <text evidence="2">The sequence shown here is derived from an EMBL/GenBank/DDBJ whole genome shotgun (WGS) entry which is preliminary data.</text>
</comment>
<dbReference type="AlphaFoldDB" id="A0A8K0SPG8"/>
<evidence type="ECO:0000256" key="1">
    <source>
        <dbReference type="SAM" id="Phobius"/>
    </source>
</evidence>
<dbReference type="EMBL" id="JAGPNK010000009">
    <property type="protein sequence ID" value="KAH7313979.1"/>
    <property type="molecule type" value="Genomic_DNA"/>
</dbReference>
<protein>
    <submittedName>
        <fullName evidence="2">Uncharacterized protein</fullName>
    </submittedName>
</protein>
<organism evidence="2 3">
    <name type="scientific">Stachybotrys elegans</name>
    <dbReference type="NCBI Taxonomy" id="80388"/>
    <lineage>
        <taxon>Eukaryota</taxon>
        <taxon>Fungi</taxon>
        <taxon>Dikarya</taxon>
        <taxon>Ascomycota</taxon>
        <taxon>Pezizomycotina</taxon>
        <taxon>Sordariomycetes</taxon>
        <taxon>Hypocreomycetidae</taxon>
        <taxon>Hypocreales</taxon>
        <taxon>Stachybotryaceae</taxon>
        <taxon>Stachybotrys</taxon>
    </lineage>
</organism>
<feature type="transmembrane region" description="Helical" evidence="1">
    <location>
        <begin position="7"/>
        <end position="27"/>
    </location>
</feature>
<dbReference type="OrthoDB" id="3009728at2759"/>
<keyword evidence="1" id="KW-0812">Transmembrane</keyword>
<evidence type="ECO:0000313" key="2">
    <source>
        <dbReference type="EMBL" id="KAH7313979.1"/>
    </source>
</evidence>
<keyword evidence="1" id="KW-1133">Transmembrane helix</keyword>
<proteinExistence type="predicted"/>
<evidence type="ECO:0000313" key="3">
    <source>
        <dbReference type="Proteomes" id="UP000813444"/>
    </source>
</evidence>